<evidence type="ECO:0000313" key="1">
    <source>
        <dbReference type="Proteomes" id="UP000887566"/>
    </source>
</evidence>
<dbReference type="AlphaFoldDB" id="A0A914W268"/>
<dbReference type="WBParaSite" id="PSAMB.scaffold3067size33307.g20311.t1">
    <property type="protein sequence ID" value="PSAMB.scaffold3067size33307.g20311.t1"/>
    <property type="gene ID" value="PSAMB.scaffold3067size33307.g20311"/>
</dbReference>
<dbReference type="Proteomes" id="UP000887566">
    <property type="component" value="Unplaced"/>
</dbReference>
<protein>
    <submittedName>
        <fullName evidence="2">Uncharacterized protein</fullName>
    </submittedName>
</protein>
<accession>A0A914W268</accession>
<keyword evidence="1" id="KW-1185">Reference proteome</keyword>
<name>A0A914W268_9BILA</name>
<reference evidence="2" key="1">
    <citation type="submission" date="2022-11" db="UniProtKB">
        <authorList>
            <consortium name="WormBaseParasite"/>
        </authorList>
    </citation>
    <scope>IDENTIFICATION</scope>
</reference>
<organism evidence="1 2">
    <name type="scientific">Plectus sambesii</name>
    <dbReference type="NCBI Taxonomy" id="2011161"/>
    <lineage>
        <taxon>Eukaryota</taxon>
        <taxon>Metazoa</taxon>
        <taxon>Ecdysozoa</taxon>
        <taxon>Nematoda</taxon>
        <taxon>Chromadorea</taxon>
        <taxon>Plectida</taxon>
        <taxon>Plectina</taxon>
        <taxon>Plectoidea</taxon>
        <taxon>Plectidae</taxon>
        <taxon>Plectus</taxon>
    </lineage>
</organism>
<sequence>MVLLFVKSTTTTTTLASNVCPDDLPRLKRHFSMRDAKTDACCGCGGACYRRDSRRHMPHTIGPDWLRSARSGSSVCSLITGHNAICLRIWPDTSAETGRVVSAVTYDEHVACMNSPSA</sequence>
<proteinExistence type="predicted"/>
<evidence type="ECO:0000313" key="2">
    <source>
        <dbReference type="WBParaSite" id="PSAMB.scaffold3067size33307.g20311.t1"/>
    </source>
</evidence>